<keyword evidence="7" id="KW-1185">Reference proteome</keyword>
<protein>
    <recommendedName>
        <fullName evidence="5">Ig-like domain-containing protein</fullName>
    </recommendedName>
</protein>
<dbReference type="InterPro" id="IPR037055">
    <property type="entry name" value="MHC_I-like_Ag-recog_sf"/>
</dbReference>
<evidence type="ECO:0000313" key="7">
    <source>
        <dbReference type="Proteomes" id="UP000694402"/>
    </source>
</evidence>
<keyword evidence="3" id="KW-0472">Membrane</keyword>
<dbReference type="Gene3D" id="2.60.40.10">
    <property type="entry name" value="Immunoglobulins"/>
    <property type="match status" value="1"/>
</dbReference>
<feature type="region of interest" description="Disordered" evidence="2">
    <location>
        <begin position="452"/>
        <end position="471"/>
    </location>
</feature>
<dbReference type="SUPFAM" id="SSF54452">
    <property type="entry name" value="MHC antigen-recognition domain"/>
    <property type="match status" value="1"/>
</dbReference>
<evidence type="ECO:0000256" key="4">
    <source>
        <dbReference type="SAM" id="SignalP"/>
    </source>
</evidence>
<dbReference type="GO" id="GO:0009897">
    <property type="term" value="C:external side of plasma membrane"/>
    <property type="evidence" value="ECO:0007669"/>
    <property type="project" value="TreeGrafter"/>
</dbReference>
<dbReference type="GeneTree" id="ENSGT01120000272678"/>
<reference evidence="6" key="2">
    <citation type="submission" date="2025-08" db="UniProtKB">
        <authorList>
            <consortium name="Ensembl"/>
        </authorList>
    </citation>
    <scope>IDENTIFICATION</scope>
</reference>
<sequence>MMNPIQYVFIGLLLCSFISQNDVGPTVKHVLEYMYTRFNSSHFEVAGLLDGELVDFYSSALKSPVPKKSWNEENTSFGYNDWQEILSARQEVNTYFLSSAVDLRRHFVKHPLSGDIVQMKLGCTVDITIIESKKTEKVVGFAEFAYDGNTVLFLSDNSSIWIPKDEYAHDIHDIVHKWNTQSMKDHLTNFVNVDCPVALDRFRLLERTNSSAPKVYTVPGGSLKPGLINLTCLITGSYPKSSPIEMNLFRDNILLTEMEGVHSSGVRPNEDHTYQLRKTVRIDTSESVVYRCDVNHKSFPKPRNYTWEVKKQEGSNIQIYIGLCIVLLFLLFFKNRCRSEPNKHLAANPGENAALGVQDGGSLIDQGGDATSVDLSTEREVLSNAPDDEGENDEAYGSCGSSGTPVVGRAQCTLTRSPGVRCFLRHIGAAGFRVGCALCQEAGWVMFRRTHGSRTSPLQSPYGSCSDETRL</sequence>
<dbReference type="SUPFAM" id="SSF48726">
    <property type="entry name" value="Immunoglobulin"/>
    <property type="match status" value="1"/>
</dbReference>
<dbReference type="Pfam" id="PF07654">
    <property type="entry name" value="C1-set"/>
    <property type="match status" value="1"/>
</dbReference>
<evidence type="ECO:0000256" key="2">
    <source>
        <dbReference type="SAM" id="MobiDB-lite"/>
    </source>
</evidence>
<dbReference type="Proteomes" id="UP000694402">
    <property type="component" value="Unassembled WGS sequence"/>
</dbReference>
<evidence type="ECO:0000256" key="3">
    <source>
        <dbReference type="SAM" id="Phobius"/>
    </source>
</evidence>
<keyword evidence="3" id="KW-1133">Transmembrane helix</keyword>
<dbReference type="InterPro" id="IPR003597">
    <property type="entry name" value="Ig_C1-set"/>
</dbReference>
<evidence type="ECO:0000313" key="6">
    <source>
        <dbReference type="Ensembl" id="ENSOTSP00005139145.1"/>
    </source>
</evidence>
<dbReference type="GO" id="GO:0005615">
    <property type="term" value="C:extracellular space"/>
    <property type="evidence" value="ECO:0007669"/>
    <property type="project" value="TreeGrafter"/>
</dbReference>
<feature type="domain" description="Ig-like" evidence="5">
    <location>
        <begin position="213"/>
        <end position="306"/>
    </location>
</feature>
<dbReference type="PROSITE" id="PS50835">
    <property type="entry name" value="IG_LIKE"/>
    <property type="match status" value="1"/>
</dbReference>
<dbReference type="InterPro" id="IPR050208">
    <property type="entry name" value="MHC_class-I_related"/>
</dbReference>
<dbReference type="PANTHER" id="PTHR16675:SF193">
    <property type="entry name" value="LOC571647 PROTEIN-RELATED"/>
    <property type="match status" value="1"/>
</dbReference>
<dbReference type="AlphaFoldDB" id="A0AAZ3RFQ3"/>
<organism evidence="6 7">
    <name type="scientific">Oncorhynchus tshawytscha</name>
    <name type="common">Chinook salmon</name>
    <name type="synonym">Salmo tshawytscha</name>
    <dbReference type="NCBI Taxonomy" id="74940"/>
    <lineage>
        <taxon>Eukaryota</taxon>
        <taxon>Metazoa</taxon>
        <taxon>Chordata</taxon>
        <taxon>Craniata</taxon>
        <taxon>Vertebrata</taxon>
        <taxon>Euteleostomi</taxon>
        <taxon>Actinopterygii</taxon>
        <taxon>Neopterygii</taxon>
        <taxon>Teleostei</taxon>
        <taxon>Protacanthopterygii</taxon>
        <taxon>Salmoniformes</taxon>
        <taxon>Salmonidae</taxon>
        <taxon>Salmoninae</taxon>
        <taxon>Oncorhynchus</taxon>
    </lineage>
</organism>
<dbReference type="SMART" id="SM00407">
    <property type="entry name" value="IGc1"/>
    <property type="match status" value="1"/>
</dbReference>
<proteinExistence type="predicted"/>
<feature type="signal peptide" evidence="4">
    <location>
        <begin position="1"/>
        <end position="20"/>
    </location>
</feature>
<dbReference type="PANTHER" id="PTHR16675">
    <property type="entry name" value="MHC CLASS I-RELATED"/>
    <property type="match status" value="1"/>
</dbReference>
<dbReference type="GO" id="GO:0006955">
    <property type="term" value="P:immune response"/>
    <property type="evidence" value="ECO:0007669"/>
    <property type="project" value="TreeGrafter"/>
</dbReference>
<dbReference type="InterPro" id="IPR013783">
    <property type="entry name" value="Ig-like_fold"/>
</dbReference>
<feature type="chain" id="PRO_5044346229" description="Ig-like domain-containing protein" evidence="4">
    <location>
        <begin position="21"/>
        <end position="471"/>
    </location>
</feature>
<gene>
    <name evidence="6" type="primary">LOC112244620</name>
</gene>
<name>A0AAZ3RFQ3_ONCTS</name>
<reference evidence="7" key="1">
    <citation type="journal article" date="2018" name="PLoS ONE">
        <title>Chinook salmon (Oncorhynchus tshawytscha) genome and transcriptome.</title>
        <authorList>
            <person name="Christensen K.A."/>
            <person name="Leong J.S."/>
            <person name="Sakhrani D."/>
            <person name="Biagi C.A."/>
            <person name="Minkley D.R."/>
            <person name="Withler R.E."/>
            <person name="Rondeau E.B."/>
            <person name="Koop B.F."/>
            <person name="Devlin R.H."/>
        </authorList>
    </citation>
    <scope>NUCLEOTIDE SEQUENCE [LARGE SCALE GENOMIC DNA]</scope>
</reference>
<dbReference type="InterPro" id="IPR007110">
    <property type="entry name" value="Ig-like_dom"/>
</dbReference>
<evidence type="ECO:0000256" key="1">
    <source>
        <dbReference type="ARBA" id="ARBA00023180"/>
    </source>
</evidence>
<dbReference type="Ensembl" id="ENSOTST00005188943.1">
    <property type="protein sequence ID" value="ENSOTSP00005139145.1"/>
    <property type="gene ID" value="ENSOTSG00005023083.2"/>
</dbReference>
<reference evidence="6" key="3">
    <citation type="submission" date="2025-09" db="UniProtKB">
        <authorList>
            <consortium name="Ensembl"/>
        </authorList>
    </citation>
    <scope>IDENTIFICATION</scope>
</reference>
<keyword evidence="1" id="KW-0325">Glycoprotein</keyword>
<feature type="transmembrane region" description="Helical" evidence="3">
    <location>
        <begin position="317"/>
        <end position="333"/>
    </location>
</feature>
<feature type="compositionally biased region" description="Polar residues" evidence="2">
    <location>
        <begin position="453"/>
        <end position="463"/>
    </location>
</feature>
<dbReference type="InterPro" id="IPR036179">
    <property type="entry name" value="Ig-like_dom_sf"/>
</dbReference>
<keyword evidence="4" id="KW-0732">Signal</keyword>
<dbReference type="Gene3D" id="3.30.500.10">
    <property type="entry name" value="MHC class I-like antigen recognition-like"/>
    <property type="match status" value="1"/>
</dbReference>
<accession>A0AAZ3RFQ3</accession>
<evidence type="ECO:0000259" key="5">
    <source>
        <dbReference type="PROSITE" id="PS50835"/>
    </source>
</evidence>
<keyword evidence="3" id="KW-0812">Transmembrane</keyword>
<dbReference type="InterPro" id="IPR011162">
    <property type="entry name" value="MHC_I/II-like_Ag-recog"/>
</dbReference>